<accession>A0A1L7VRW0</accession>
<dbReference type="GeneID" id="42054971"/>
<dbReference type="PANTHER" id="PTHR46411">
    <property type="entry name" value="FAMILY ATPASE, PUTATIVE-RELATED"/>
    <property type="match status" value="1"/>
</dbReference>
<gene>
    <name evidence="2" type="ORF">FPRO_10099</name>
</gene>
<evidence type="ECO:0000313" key="2">
    <source>
        <dbReference type="EMBL" id="CZR42796.1"/>
    </source>
</evidence>
<feature type="region of interest" description="Disordered" evidence="1">
    <location>
        <begin position="156"/>
        <end position="175"/>
    </location>
</feature>
<comment type="caution">
    <text evidence="2">The sequence shown here is derived from an EMBL/GenBank/DDBJ whole genome shotgun (WGS) entry which is preliminary data.</text>
</comment>
<organism evidence="2 3">
    <name type="scientific">Fusarium proliferatum (strain ET1)</name>
    <name type="common">Orchid endophyte fungus</name>
    <dbReference type="NCBI Taxonomy" id="1227346"/>
    <lineage>
        <taxon>Eukaryota</taxon>
        <taxon>Fungi</taxon>
        <taxon>Dikarya</taxon>
        <taxon>Ascomycota</taxon>
        <taxon>Pezizomycotina</taxon>
        <taxon>Sordariomycetes</taxon>
        <taxon>Hypocreomycetidae</taxon>
        <taxon>Hypocreales</taxon>
        <taxon>Nectriaceae</taxon>
        <taxon>Fusarium</taxon>
        <taxon>Fusarium fujikuroi species complex</taxon>
    </lineage>
</organism>
<dbReference type="Proteomes" id="UP000183971">
    <property type="component" value="Unassembled WGS sequence"/>
</dbReference>
<proteinExistence type="predicted"/>
<name>A0A1L7VRW0_FUSPR</name>
<dbReference type="AlphaFoldDB" id="A0A1L7VRW0"/>
<keyword evidence="3" id="KW-1185">Reference proteome</keyword>
<reference evidence="3" key="1">
    <citation type="journal article" date="2016" name="Genome Biol. Evol.">
        <title>Comparative 'omics' of the Fusarium fujikuroi species complex highlights differences in genetic potential and metabolite synthesis.</title>
        <authorList>
            <person name="Niehaus E.-M."/>
            <person name="Muensterkoetter M."/>
            <person name="Proctor R.H."/>
            <person name="Brown D.W."/>
            <person name="Sharon A."/>
            <person name="Idan Y."/>
            <person name="Oren-Young L."/>
            <person name="Sieber C.M."/>
            <person name="Novak O."/>
            <person name="Pencik A."/>
            <person name="Tarkowska D."/>
            <person name="Hromadova K."/>
            <person name="Freeman S."/>
            <person name="Maymon M."/>
            <person name="Elazar M."/>
            <person name="Youssef S.A."/>
            <person name="El-Shabrawy E.S.M."/>
            <person name="Shalaby A.B.A."/>
            <person name="Houterman P."/>
            <person name="Brock N.L."/>
            <person name="Burkhardt I."/>
            <person name="Tsavkelova E.A."/>
            <person name="Dickschat J.S."/>
            <person name="Galuszka P."/>
            <person name="Gueldener U."/>
            <person name="Tudzynski B."/>
        </authorList>
    </citation>
    <scope>NUCLEOTIDE SEQUENCE [LARGE SCALE GENOMIC DNA]</scope>
    <source>
        <strain evidence="3">ET1</strain>
    </source>
</reference>
<protein>
    <submittedName>
        <fullName evidence="2">Uncharacterized protein</fullName>
    </submittedName>
</protein>
<dbReference type="EMBL" id="FJOF01000006">
    <property type="protein sequence ID" value="CZR42796.1"/>
    <property type="molecule type" value="Genomic_DNA"/>
</dbReference>
<sequence>MANISGQSNFQIFQQVLRKYDGRPSAGTRATQPVPAGELSDIEEDEALSYDARVIHEYDDRRSRDTLPFLRTTLRWDQKSQCQVKTFEIPTRGWTAWASIETLTKLKFLVRQQREFNKSGAKVKDRLVFGYASEILPRAFRDIDDLENLQNLRFDRQDSSDSSSEGSYHRRRTRPRKVAVSHEHYRDLFFQIACIEEDSRSALTTLAVRTLEALDKFIDHIFPGARKILEEAHHGDQVSYLQVWTLFPPGRIVYERREIPPFNELYEQCFRVRRVEDFISHYDGTNVFRLVLEEIVYMKGNGVRPGTKLVLTSRHIREYDGMRDITTEGLGLVPLSLIPKEEQNRICIAIAQRSRRFLHLSAIPFSIWNYNGPVRLMTSIAGQGTREETKLSQTERAWQRHTHENVVIDLVSSATYFAHRFSQWLHNFHDIDDGVEKATPLHISHINPTENQDLDGENHIGQFLLICRGYLPGYLISSRVYAVNILVSELKQPVWDQQDYWGSAALAIPSIDYWHTLLDNYFQEGKDLEAKFGRRQTRGAGLVLALQGSKILTRMAAKNISAKLKRPLVAVSSKEEDERLSEASKEALRWGGVLHIDDHGVPRYQREDQELASYLSFYPSVVLLSCSDATELGAACENEIDGVIACNTASDDPIPELWKLYLIAELPGVIASISEQRLNDACRILTQLEPRESRMGRVLKTAKRMAVAEIRAVGFSHVLTVIRSSLSGARLEQVKNILAAGDELGVQLNSTIN</sequence>
<dbReference type="PANTHER" id="PTHR46411:SF2">
    <property type="entry name" value="AAA+ ATPASE DOMAIN-CONTAINING PROTEIN"/>
    <property type="match status" value="1"/>
</dbReference>
<evidence type="ECO:0000256" key="1">
    <source>
        <dbReference type="SAM" id="MobiDB-lite"/>
    </source>
</evidence>
<dbReference type="RefSeq" id="XP_031083387.1">
    <property type="nucleotide sequence ID" value="XM_031233563.1"/>
</dbReference>
<dbReference type="VEuPathDB" id="FungiDB:FPRO_10099"/>
<evidence type="ECO:0000313" key="3">
    <source>
        <dbReference type="Proteomes" id="UP000183971"/>
    </source>
</evidence>